<organism evidence="1 2">
    <name type="scientific">Clostridium paridis</name>
    <dbReference type="NCBI Taxonomy" id="2803863"/>
    <lineage>
        <taxon>Bacteria</taxon>
        <taxon>Bacillati</taxon>
        <taxon>Bacillota</taxon>
        <taxon>Clostridia</taxon>
        <taxon>Eubacteriales</taxon>
        <taxon>Clostridiaceae</taxon>
        <taxon>Clostridium</taxon>
    </lineage>
</organism>
<evidence type="ECO:0000313" key="2">
    <source>
        <dbReference type="Proteomes" id="UP000623681"/>
    </source>
</evidence>
<proteinExistence type="predicted"/>
<dbReference type="AlphaFoldDB" id="A0A937K3R8"/>
<dbReference type="GO" id="GO:0006508">
    <property type="term" value="P:proteolysis"/>
    <property type="evidence" value="ECO:0007669"/>
    <property type="project" value="UniProtKB-KW"/>
</dbReference>
<dbReference type="SUPFAM" id="SSF53163">
    <property type="entry name" value="HybD-like"/>
    <property type="match status" value="1"/>
</dbReference>
<name>A0A937K3R8_9CLOT</name>
<accession>A0A937K3R8</accession>
<keyword evidence="1" id="KW-0645">Protease</keyword>
<protein>
    <submittedName>
        <fullName evidence="1">Spore protease YyaC</fullName>
    </submittedName>
</protein>
<keyword evidence="1" id="KW-0378">Hydrolase</keyword>
<dbReference type="Pfam" id="PF06866">
    <property type="entry name" value="DUF1256"/>
    <property type="match status" value="1"/>
</dbReference>
<sequence length="175" mass="19275">MNKVKVSYKDPMSYYELAYFLKDYINNETIIICIGTDKCIGDCLGPMVGTLLIDTLLPIPVYGTLNSPIHALNIDDKLQEIYLKHPNALIIGIDACLGDTDSVGEIHVRDYPIHPGKGVGKKLPKVGDVSIIGIVDTSNNSEIFSNRAIRLSLIFEMCKVIVKGIVHSYYLSSST</sequence>
<reference evidence="1" key="1">
    <citation type="submission" date="2021-01" db="EMBL/GenBank/DDBJ databases">
        <title>Genome public.</title>
        <authorList>
            <person name="Liu C."/>
            <person name="Sun Q."/>
        </authorList>
    </citation>
    <scope>NUCLEOTIDE SEQUENCE</scope>
    <source>
        <strain evidence="1">YIM B02565</strain>
    </source>
</reference>
<evidence type="ECO:0000313" key="1">
    <source>
        <dbReference type="EMBL" id="MBL4932666.1"/>
    </source>
</evidence>
<dbReference type="NCBIfam" id="TIGR02841">
    <property type="entry name" value="spore_YyaC"/>
    <property type="match status" value="1"/>
</dbReference>
<comment type="caution">
    <text evidence="1">The sequence shown here is derived from an EMBL/GenBank/DDBJ whole genome shotgun (WGS) entry which is preliminary data.</text>
</comment>
<dbReference type="RefSeq" id="WP_202768010.1">
    <property type="nucleotide sequence ID" value="NZ_JAESWA010000022.1"/>
</dbReference>
<gene>
    <name evidence="1" type="primary">yyaC</name>
    <name evidence="1" type="ORF">JK634_12700</name>
</gene>
<dbReference type="EMBL" id="JAESWA010000022">
    <property type="protein sequence ID" value="MBL4932666.1"/>
    <property type="molecule type" value="Genomic_DNA"/>
</dbReference>
<keyword evidence="2" id="KW-1185">Reference proteome</keyword>
<dbReference type="Proteomes" id="UP000623681">
    <property type="component" value="Unassembled WGS sequence"/>
</dbReference>
<dbReference type="GO" id="GO:0008233">
    <property type="term" value="F:peptidase activity"/>
    <property type="evidence" value="ECO:0007669"/>
    <property type="project" value="UniProtKB-KW"/>
</dbReference>
<dbReference type="InterPro" id="IPR023430">
    <property type="entry name" value="Pept_HybD-like_dom_sf"/>
</dbReference>
<dbReference type="InterPro" id="IPR009665">
    <property type="entry name" value="YyaC"/>
</dbReference>